<reference evidence="1" key="1">
    <citation type="journal article" date="2023" name="Mol. Ecol. Resour.">
        <title>Chromosome-level genome assembly of a triploid poplar Populus alba 'Berolinensis'.</title>
        <authorList>
            <person name="Chen S."/>
            <person name="Yu Y."/>
            <person name="Wang X."/>
            <person name="Wang S."/>
            <person name="Zhang T."/>
            <person name="Zhou Y."/>
            <person name="He R."/>
            <person name="Meng N."/>
            <person name="Wang Y."/>
            <person name="Liu W."/>
            <person name="Liu Z."/>
            <person name="Liu J."/>
            <person name="Guo Q."/>
            <person name="Huang H."/>
            <person name="Sederoff R.R."/>
            <person name="Wang G."/>
            <person name="Qu G."/>
            <person name="Chen S."/>
        </authorList>
    </citation>
    <scope>NUCLEOTIDE SEQUENCE</scope>
    <source>
        <strain evidence="1">SC-2020</strain>
    </source>
</reference>
<organism evidence="1 2">
    <name type="scientific">Populus alba x Populus x berolinensis</name>
    <dbReference type="NCBI Taxonomy" id="444605"/>
    <lineage>
        <taxon>Eukaryota</taxon>
        <taxon>Viridiplantae</taxon>
        <taxon>Streptophyta</taxon>
        <taxon>Embryophyta</taxon>
        <taxon>Tracheophyta</taxon>
        <taxon>Spermatophyta</taxon>
        <taxon>Magnoliopsida</taxon>
        <taxon>eudicotyledons</taxon>
        <taxon>Gunneridae</taxon>
        <taxon>Pentapetalae</taxon>
        <taxon>rosids</taxon>
        <taxon>fabids</taxon>
        <taxon>Malpighiales</taxon>
        <taxon>Salicaceae</taxon>
        <taxon>Saliceae</taxon>
        <taxon>Populus</taxon>
    </lineage>
</organism>
<name>A0AAD6QA98_9ROSI</name>
<dbReference type="Proteomes" id="UP001164929">
    <property type="component" value="Chromosome 9"/>
</dbReference>
<protein>
    <submittedName>
        <fullName evidence="1">Uncharacterized protein</fullName>
    </submittedName>
</protein>
<proteinExistence type="predicted"/>
<sequence length="107" mass="12076">MEEVSSWLPDKEGTTVMWKGFLKVKGNLSFKEEGGLLMNADRPSHIPSILAIVYPQKLQHLLILNAKALPASLFSESSHHHHAMDLGQVIIYPSRLLQTYPWSLHGF</sequence>
<accession>A0AAD6QA98</accession>
<keyword evidence="2" id="KW-1185">Reference proteome</keyword>
<gene>
    <name evidence="1" type="ORF">NC653_022881</name>
</gene>
<comment type="caution">
    <text evidence="1">The sequence shown here is derived from an EMBL/GenBank/DDBJ whole genome shotgun (WGS) entry which is preliminary data.</text>
</comment>
<evidence type="ECO:0000313" key="2">
    <source>
        <dbReference type="Proteomes" id="UP001164929"/>
    </source>
</evidence>
<dbReference type="AlphaFoldDB" id="A0AAD6QA98"/>
<dbReference type="EMBL" id="JAQIZT010000009">
    <property type="protein sequence ID" value="KAJ6984712.1"/>
    <property type="molecule type" value="Genomic_DNA"/>
</dbReference>
<evidence type="ECO:0000313" key="1">
    <source>
        <dbReference type="EMBL" id="KAJ6984712.1"/>
    </source>
</evidence>